<gene>
    <name evidence="1" type="ORF">EP47_12700</name>
</gene>
<dbReference type="Proteomes" id="UP000054422">
    <property type="component" value="Unassembled WGS sequence"/>
</dbReference>
<proteinExistence type="predicted"/>
<dbReference type="AlphaFoldDB" id="A0A0A2SS24"/>
<dbReference type="OrthoDB" id="5635884at2"/>
<evidence type="ECO:0000313" key="2">
    <source>
        <dbReference type="Proteomes" id="UP000054422"/>
    </source>
</evidence>
<keyword evidence="2" id="KW-1185">Reference proteome</keyword>
<protein>
    <submittedName>
        <fullName evidence="1">Uncharacterized protein</fullName>
    </submittedName>
</protein>
<organism evidence="1 2">
    <name type="scientific">Legionella norrlandica</name>
    <dbReference type="NCBI Taxonomy" id="1498499"/>
    <lineage>
        <taxon>Bacteria</taxon>
        <taxon>Pseudomonadati</taxon>
        <taxon>Pseudomonadota</taxon>
        <taxon>Gammaproteobacteria</taxon>
        <taxon>Legionellales</taxon>
        <taxon>Legionellaceae</taxon>
        <taxon>Legionella</taxon>
    </lineage>
</organism>
<dbReference type="RefSeq" id="WP_052117691.1">
    <property type="nucleotide sequence ID" value="NZ_JNCF01000088.1"/>
</dbReference>
<dbReference type="EMBL" id="JNCF01000088">
    <property type="protein sequence ID" value="KGP62249.1"/>
    <property type="molecule type" value="Genomic_DNA"/>
</dbReference>
<comment type="caution">
    <text evidence="1">The sequence shown here is derived from an EMBL/GenBank/DDBJ whole genome shotgun (WGS) entry which is preliminary data.</text>
</comment>
<accession>A0A0A2SS24</accession>
<evidence type="ECO:0000313" key="1">
    <source>
        <dbReference type="EMBL" id="KGP62249.1"/>
    </source>
</evidence>
<name>A0A0A2SS24_9GAMM</name>
<sequence length="191" mass="22153">MFTFFKLPQQKKTSPSPFTTQAEVLEKYNLYLNDNGDPVGMCRPMTNAYLSLILRGKNPGEYLANDQRFLELAIKEENKELESRNPDVDHFAFEENNIPHLDKTVEKSSLKKETLSKLLEDSQHLLITYPQKKFEHEFYLGKKMDGNCRFFDANITGGERNGPCDELISNIVEIMKSRYTEENKPFRIGMS</sequence>
<reference evidence="1 2" key="1">
    <citation type="submission" date="2014-05" db="EMBL/GenBank/DDBJ databases">
        <authorList>
            <person name="Rizzardi K."/>
            <person name="Winiecka-Krusnell J."/>
            <person name="Ramliden M."/>
            <person name="Alm E."/>
            <person name="Andersson S."/>
            <person name="Byfors S."/>
        </authorList>
    </citation>
    <scope>NUCLEOTIDE SEQUENCE [LARGE SCALE GENOMIC DNA]</scope>
    <source>
        <strain evidence="1 2">LEGN</strain>
    </source>
</reference>